<protein>
    <recommendedName>
        <fullName evidence="3">Symplekin C-terminal domain-containing protein</fullName>
    </recommendedName>
</protein>
<sequence length="546" mass="61891">MIVLTNENTTKGNIKGTESLPQISKSLSDSSYNLKKIRHSLKDLCFHSPSPQILANLIELFKKELKTQTDCFILLCHNLITHAPYANTIPQTGDFIITLAKTITESSKKPQKSLDDIFRVFFSLCFYSPSFHSLLFDTVGKILTMSLDFLNKKKKKSIIGGSHKSPYPDLITQCLVYLNELPDFDNYAVLLLSREDVVTGLINIFKNFHSESKYIFTFLGRLSKQIKNGKVNFKIPQQILDNIVPDDDFIANPFVCEYMIYNPEKFKSQIISVLEKSSSQSEIERKIASSEKKIANSNSAPEEQEDSDKTRISSINLMQLRIVEIEDNIPEMILSSIKSQVESNPSALLPLMRALQKIPRGQISDHNLESSLYKRVQSSNLSVAFISFMCLCFVSDEIDWISTFFVDTMSKLTYSARCSISLVSMKSWIYALDHPDSNKFFVIELFEKTLNNFGNCLNQTMFSKFLQKVIDSGCADDFMMIFINSLDKLPSIESVIFIFFGAAMLKKHADQQTFQEFLDVAQGYIANAGPAMLSFYNMTVHKAAGQ</sequence>
<dbReference type="EMBL" id="JAPFFF010000006">
    <property type="protein sequence ID" value="KAK8887331.1"/>
    <property type="molecule type" value="Genomic_DNA"/>
</dbReference>
<evidence type="ECO:0000313" key="2">
    <source>
        <dbReference type="Proteomes" id="UP001470230"/>
    </source>
</evidence>
<accession>A0ABR2K981</accession>
<comment type="caution">
    <text evidence="1">The sequence shown here is derived from an EMBL/GenBank/DDBJ whole genome shotgun (WGS) entry which is preliminary data.</text>
</comment>
<evidence type="ECO:0000313" key="1">
    <source>
        <dbReference type="EMBL" id="KAK8887331.1"/>
    </source>
</evidence>
<name>A0ABR2K981_9EUKA</name>
<dbReference type="Proteomes" id="UP001470230">
    <property type="component" value="Unassembled WGS sequence"/>
</dbReference>
<gene>
    <name evidence="1" type="ORF">M9Y10_038370</name>
</gene>
<keyword evidence="2" id="KW-1185">Reference proteome</keyword>
<evidence type="ECO:0008006" key="3">
    <source>
        <dbReference type="Google" id="ProtNLM"/>
    </source>
</evidence>
<organism evidence="1 2">
    <name type="scientific">Tritrichomonas musculus</name>
    <dbReference type="NCBI Taxonomy" id="1915356"/>
    <lineage>
        <taxon>Eukaryota</taxon>
        <taxon>Metamonada</taxon>
        <taxon>Parabasalia</taxon>
        <taxon>Tritrichomonadida</taxon>
        <taxon>Tritrichomonadidae</taxon>
        <taxon>Tritrichomonas</taxon>
    </lineage>
</organism>
<reference evidence="1 2" key="1">
    <citation type="submission" date="2024-04" db="EMBL/GenBank/DDBJ databases">
        <title>Tritrichomonas musculus Genome.</title>
        <authorList>
            <person name="Alves-Ferreira E."/>
            <person name="Grigg M."/>
            <person name="Lorenzi H."/>
            <person name="Galac M."/>
        </authorList>
    </citation>
    <scope>NUCLEOTIDE SEQUENCE [LARGE SCALE GENOMIC DNA]</scope>
    <source>
        <strain evidence="1 2">EAF2021</strain>
    </source>
</reference>
<proteinExistence type="predicted"/>